<reference evidence="1 2" key="1">
    <citation type="journal article" date="2017" name="Mol. Biol. Evol.">
        <title>The 4-celled Tetrabaena socialis nuclear genome reveals the essential components for genetic control of cell number at the origin of multicellularity in the volvocine lineage.</title>
        <authorList>
            <person name="Featherston J."/>
            <person name="Arakaki Y."/>
            <person name="Hanschen E.R."/>
            <person name="Ferris P.J."/>
            <person name="Michod R.E."/>
            <person name="Olson B.J.S.C."/>
            <person name="Nozaki H."/>
            <person name="Durand P.M."/>
        </authorList>
    </citation>
    <scope>NUCLEOTIDE SEQUENCE [LARGE SCALE GENOMIC DNA]</scope>
    <source>
        <strain evidence="1 2">NIES-571</strain>
    </source>
</reference>
<dbReference type="Proteomes" id="UP000236333">
    <property type="component" value="Unassembled WGS sequence"/>
</dbReference>
<name>A0A2J8ACM5_9CHLO</name>
<protein>
    <submittedName>
        <fullName evidence="1">Uncharacterized protein</fullName>
    </submittedName>
</protein>
<proteinExistence type="predicted"/>
<dbReference type="EMBL" id="PGGS01000061">
    <property type="protein sequence ID" value="PNH10270.1"/>
    <property type="molecule type" value="Genomic_DNA"/>
</dbReference>
<dbReference type="AlphaFoldDB" id="A0A2J8ACM5"/>
<dbReference type="OrthoDB" id="434393at2759"/>
<feature type="non-terminal residue" evidence="1">
    <location>
        <position position="1"/>
    </location>
</feature>
<comment type="caution">
    <text evidence="1">The sequence shown here is derived from an EMBL/GenBank/DDBJ whole genome shotgun (WGS) entry which is preliminary data.</text>
</comment>
<accession>A0A2J8ACM5</accession>
<evidence type="ECO:0000313" key="2">
    <source>
        <dbReference type="Proteomes" id="UP000236333"/>
    </source>
</evidence>
<keyword evidence="2" id="KW-1185">Reference proteome</keyword>
<organism evidence="1 2">
    <name type="scientific">Tetrabaena socialis</name>
    <dbReference type="NCBI Taxonomy" id="47790"/>
    <lineage>
        <taxon>Eukaryota</taxon>
        <taxon>Viridiplantae</taxon>
        <taxon>Chlorophyta</taxon>
        <taxon>core chlorophytes</taxon>
        <taxon>Chlorophyceae</taxon>
        <taxon>CS clade</taxon>
        <taxon>Chlamydomonadales</taxon>
        <taxon>Tetrabaenaceae</taxon>
        <taxon>Tetrabaena</taxon>
    </lineage>
</organism>
<evidence type="ECO:0000313" key="1">
    <source>
        <dbReference type="EMBL" id="PNH10270.1"/>
    </source>
</evidence>
<sequence>RLIESVIHGLLTDEGRAHAKQLFREAAASLHGY</sequence>
<gene>
    <name evidence="1" type="ORF">TSOC_003017</name>
</gene>